<name>A0A6A5ZVY5_9PLEO</name>
<organism evidence="2 3">
    <name type="scientific">Lophiotrema nucula</name>
    <dbReference type="NCBI Taxonomy" id="690887"/>
    <lineage>
        <taxon>Eukaryota</taxon>
        <taxon>Fungi</taxon>
        <taxon>Dikarya</taxon>
        <taxon>Ascomycota</taxon>
        <taxon>Pezizomycotina</taxon>
        <taxon>Dothideomycetes</taxon>
        <taxon>Pleosporomycetidae</taxon>
        <taxon>Pleosporales</taxon>
        <taxon>Lophiotremataceae</taxon>
        <taxon>Lophiotrema</taxon>
    </lineage>
</organism>
<accession>A0A6A5ZVY5</accession>
<dbReference type="AlphaFoldDB" id="A0A6A5ZVY5"/>
<evidence type="ECO:0000313" key="3">
    <source>
        <dbReference type="Proteomes" id="UP000799770"/>
    </source>
</evidence>
<keyword evidence="3" id="KW-1185">Reference proteome</keyword>
<proteinExistence type="predicted"/>
<dbReference type="GO" id="GO:0004672">
    <property type="term" value="F:protein kinase activity"/>
    <property type="evidence" value="ECO:0007669"/>
    <property type="project" value="InterPro"/>
</dbReference>
<evidence type="ECO:0000313" key="2">
    <source>
        <dbReference type="EMBL" id="KAF2123134.1"/>
    </source>
</evidence>
<dbReference type="Proteomes" id="UP000799770">
    <property type="component" value="Unassembled WGS sequence"/>
</dbReference>
<dbReference type="Gene3D" id="3.30.200.20">
    <property type="entry name" value="Phosphorylase Kinase, domain 1"/>
    <property type="match status" value="1"/>
</dbReference>
<dbReference type="GO" id="GO:0005524">
    <property type="term" value="F:ATP binding"/>
    <property type="evidence" value="ECO:0007669"/>
    <property type="project" value="InterPro"/>
</dbReference>
<dbReference type="InterPro" id="IPR011009">
    <property type="entry name" value="Kinase-like_dom_sf"/>
</dbReference>
<dbReference type="SUPFAM" id="SSF56112">
    <property type="entry name" value="Protein kinase-like (PK-like)"/>
    <property type="match status" value="1"/>
</dbReference>
<protein>
    <recommendedName>
        <fullName evidence="1">Protein kinase domain-containing protein</fullName>
    </recommendedName>
</protein>
<dbReference type="PROSITE" id="PS50011">
    <property type="entry name" value="PROTEIN_KINASE_DOM"/>
    <property type="match status" value="1"/>
</dbReference>
<dbReference type="Gene3D" id="1.10.510.10">
    <property type="entry name" value="Transferase(Phosphotransferase) domain 1"/>
    <property type="match status" value="1"/>
</dbReference>
<reference evidence="2" key="1">
    <citation type="journal article" date="2020" name="Stud. Mycol.">
        <title>101 Dothideomycetes genomes: a test case for predicting lifestyles and emergence of pathogens.</title>
        <authorList>
            <person name="Haridas S."/>
            <person name="Albert R."/>
            <person name="Binder M."/>
            <person name="Bloem J."/>
            <person name="Labutti K."/>
            <person name="Salamov A."/>
            <person name="Andreopoulos B."/>
            <person name="Baker S."/>
            <person name="Barry K."/>
            <person name="Bills G."/>
            <person name="Bluhm B."/>
            <person name="Cannon C."/>
            <person name="Castanera R."/>
            <person name="Culley D."/>
            <person name="Daum C."/>
            <person name="Ezra D."/>
            <person name="Gonzalez J."/>
            <person name="Henrissat B."/>
            <person name="Kuo A."/>
            <person name="Liang C."/>
            <person name="Lipzen A."/>
            <person name="Lutzoni F."/>
            <person name="Magnuson J."/>
            <person name="Mondo S."/>
            <person name="Nolan M."/>
            <person name="Ohm R."/>
            <person name="Pangilinan J."/>
            <person name="Park H.-J."/>
            <person name="Ramirez L."/>
            <person name="Alfaro M."/>
            <person name="Sun H."/>
            <person name="Tritt A."/>
            <person name="Yoshinaga Y."/>
            <person name="Zwiers L.-H."/>
            <person name="Turgeon B."/>
            <person name="Goodwin S."/>
            <person name="Spatafora J."/>
            <person name="Crous P."/>
            <person name="Grigoriev I."/>
        </authorList>
    </citation>
    <scope>NUCLEOTIDE SEQUENCE</scope>
    <source>
        <strain evidence="2">CBS 627.86</strain>
    </source>
</reference>
<gene>
    <name evidence="2" type="ORF">BDV96DRAFT_14628</name>
</gene>
<dbReference type="InterPro" id="IPR000719">
    <property type="entry name" value="Prot_kinase_dom"/>
</dbReference>
<dbReference type="EMBL" id="ML977310">
    <property type="protein sequence ID" value="KAF2123134.1"/>
    <property type="molecule type" value="Genomic_DNA"/>
</dbReference>
<feature type="domain" description="Protein kinase" evidence="1">
    <location>
        <begin position="14"/>
        <end position="342"/>
    </location>
</feature>
<sequence>MDAAKAEFCSQGYVRLNLPIVTHENGQIYRYLSADATCPKEQVQDLKTHILAVKFAMDTESSKQAMLKEAQLLNKIKTSVKSSKDEGALSRFCLAKDIDDKNDISNGSWFMMDSPLPPINLAMFIERWPCFLMIPRSFIAHVFVELYLTVDYLHNICDIAHKSFLSENIYLDISASSLVQVGIPDGRGLPGTKLTNFGASEDKPGIESKFKDIENLCRAVSTLANADRIPDRTAGSKLLLGLIGPERNLKPLAYFHDFADLMCAVATNHACDTSRRFSLEDLGKKCFEFALEERKCCKSHVMDVFMRKVRPWADEVERNEEIELAHIMRESEKDPSTMLVKK</sequence>
<evidence type="ECO:0000259" key="1">
    <source>
        <dbReference type="PROSITE" id="PS50011"/>
    </source>
</evidence>